<dbReference type="Proteomes" id="UP001634393">
    <property type="component" value="Unassembled WGS sequence"/>
</dbReference>
<dbReference type="AlphaFoldDB" id="A0ABD3U770"/>
<evidence type="ECO:0000313" key="4">
    <source>
        <dbReference type="Proteomes" id="UP001634393"/>
    </source>
</evidence>
<dbReference type="Pfam" id="PF14309">
    <property type="entry name" value="DUF4378"/>
    <property type="match status" value="1"/>
</dbReference>
<evidence type="ECO:0000259" key="2">
    <source>
        <dbReference type="Pfam" id="PF14383"/>
    </source>
</evidence>
<evidence type="ECO:0000313" key="3">
    <source>
        <dbReference type="EMBL" id="KAL3844887.1"/>
    </source>
</evidence>
<reference evidence="3 4" key="1">
    <citation type="submission" date="2024-12" db="EMBL/GenBank/DDBJ databases">
        <title>The unique morphological basis and parallel evolutionary history of personate flowers in Penstemon.</title>
        <authorList>
            <person name="Depatie T.H."/>
            <person name="Wessinger C.A."/>
        </authorList>
    </citation>
    <scope>NUCLEOTIDE SEQUENCE [LARGE SCALE GENOMIC DNA]</scope>
    <source>
        <strain evidence="3">WTNN_2</strain>
        <tissue evidence="3">Leaf</tissue>
    </source>
</reference>
<dbReference type="PANTHER" id="PTHR21726">
    <property type="entry name" value="PHOSPHATIDYLINOSITOL N-ACETYLGLUCOSAMINYLTRANSFERASE SUBUNIT P DOWN SYNDROME CRITICAL REGION PROTEIN 5 -RELATED"/>
    <property type="match status" value="1"/>
</dbReference>
<feature type="domain" description="DUF4378" evidence="1">
    <location>
        <begin position="680"/>
        <end position="832"/>
    </location>
</feature>
<gene>
    <name evidence="3" type="ORF">ACJIZ3_002290</name>
</gene>
<evidence type="ECO:0008006" key="5">
    <source>
        <dbReference type="Google" id="ProtNLM"/>
    </source>
</evidence>
<dbReference type="PANTHER" id="PTHR21726:SF61">
    <property type="entry name" value="DNAA INITIATOR-ASSOCIATING PROTEIN"/>
    <property type="match status" value="1"/>
</dbReference>
<name>A0ABD3U770_9LAMI</name>
<proteinExistence type="predicted"/>
<dbReference type="EMBL" id="JBJXBP010000002">
    <property type="protein sequence ID" value="KAL3844887.1"/>
    <property type="molecule type" value="Genomic_DNA"/>
</dbReference>
<dbReference type="InterPro" id="IPR032795">
    <property type="entry name" value="DUF3741-assoc"/>
</dbReference>
<comment type="caution">
    <text evidence="3">The sequence shown here is derived from an EMBL/GenBank/DDBJ whole genome shotgun (WGS) entry which is preliminary data.</text>
</comment>
<accession>A0ABD3U770</accession>
<keyword evidence="4" id="KW-1185">Reference proteome</keyword>
<organism evidence="3 4">
    <name type="scientific">Penstemon smallii</name>
    <dbReference type="NCBI Taxonomy" id="265156"/>
    <lineage>
        <taxon>Eukaryota</taxon>
        <taxon>Viridiplantae</taxon>
        <taxon>Streptophyta</taxon>
        <taxon>Embryophyta</taxon>
        <taxon>Tracheophyta</taxon>
        <taxon>Spermatophyta</taxon>
        <taxon>Magnoliopsida</taxon>
        <taxon>eudicotyledons</taxon>
        <taxon>Gunneridae</taxon>
        <taxon>Pentapetalae</taxon>
        <taxon>asterids</taxon>
        <taxon>lamiids</taxon>
        <taxon>Lamiales</taxon>
        <taxon>Plantaginaceae</taxon>
        <taxon>Cheloneae</taxon>
        <taxon>Penstemon</taxon>
    </lineage>
</organism>
<feature type="domain" description="DUF3741" evidence="2">
    <location>
        <begin position="100"/>
        <end position="122"/>
    </location>
</feature>
<evidence type="ECO:0000259" key="1">
    <source>
        <dbReference type="Pfam" id="PF14309"/>
    </source>
</evidence>
<sequence>MNDAVERTTSSLAVVEKKPHKTGGCVGIFFQLFDWNRRFAKKKLFSKKLLPPVRLKQSSKNFGGSDKQSKLRLIADENSGGFPNAKKNNGANNLDLGRRHEMRAPGLVARLMGLESMPALQREKSKKAPLSGFGSNYKAEKLIDDVCRYPREELDVEKRGTKQELRPQKLQKTSICERHPSPMTRFSTETLPFKNVLSKSKKHHPKLPTPVKSPRYISKKNASSKLMGAATRILEPGLQTNRSKFALTYLNTMHPTPKRNTVLEEPTGFLPSQREDFDDLASVASRGQPSCSNCGHFIDNIDSKPRVNEFFASGCVESSCQGSGRSKTGEWHEYCPRVSPPVKDNFSSQQLKKDLPPYRRFMEKGTVPLGSKFNDSPSGKVSRATVVNETRNYASLNRNGSTRSRVSARIDNSRKFEMEKRIANKQNELLSPGRKRRPTNISPGIKQTCDSPIAMSGKELGYQNGFTFKSPMKPKSVVNPVENKRVVQNETCCNGSLLKSVLNENGWQTKFDNAFPLTGDALGSIIQQKLHELTSQGEDIGGNNPKRTTAMILQELISALNSEMPCQQNIAAPTFDGKVNFCNLSRLSKPTSYTSSQANAVKMCVDQPLECEHPSPGSVLEGCFSNESCVSSSIDDSLGSITTSKSSKESVIDILENVAEILSCINLAANCGLIGSKLDHAKEVLSNSELVFQTVGFSIKHLILDELETLGTLLWMNFGSSLGIEEDNKEMNQLKGFAFDSVIEHLDLRFEIYPLSVSKVSSKMPLCINTNMLLFEIVEEVRRWRELSRFVLDQLVDTEMSRSLGKWTQFETETLETSMEISRHVFHVLLDEIVVDFCKC</sequence>
<protein>
    <recommendedName>
        <fullName evidence="5">DUF3741 domain-containing protein</fullName>
    </recommendedName>
</protein>
<dbReference type="Pfam" id="PF14383">
    <property type="entry name" value="VARLMGL"/>
    <property type="match status" value="1"/>
</dbReference>
<dbReference type="InterPro" id="IPR025486">
    <property type="entry name" value="DUF4378"/>
</dbReference>